<dbReference type="OrthoDB" id="1466931at2"/>
<protein>
    <recommendedName>
        <fullName evidence="3">Polysaccharide export protein N-terminal domain-containing protein</fullName>
    </recommendedName>
</protein>
<evidence type="ECO:0000256" key="1">
    <source>
        <dbReference type="ARBA" id="ARBA00022729"/>
    </source>
</evidence>
<keyword evidence="2" id="KW-0472">Membrane</keyword>
<dbReference type="InterPro" id="IPR003715">
    <property type="entry name" value="Poly_export_N"/>
</dbReference>
<dbReference type="GO" id="GO:0015159">
    <property type="term" value="F:polysaccharide transmembrane transporter activity"/>
    <property type="evidence" value="ECO:0007669"/>
    <property type="project" value="InterPro"/>
</dbReference>
<dbReference type="Gene3D" id="3.10.560.10">
    <property type="entry name" value="Outer membrane lipoprotein wza domain like"/>
    <property type="match status" value="1"/>
</dbReference>
<keyword evidence="2" id="KW-1133">Transmembrane helix</keyword>
<evidence type="ECO:0000313" key="5">
    <source>
        <dbReference type="Proteomes" id="UP000177506"/>
    </source>
</evidence>
<feature type="transmembrane region" description="Helical" evidence="2">
    <location>
        <begin position="280"/>
        <end position="299"/>
    </location>
</feature>
<evidence type="ECO:0000259" key="3">
    <source>
        <dbReference type="Pfam" id="PF02563"/>
    </source>
</evidence>
<dbReference type="Gene3D" id="3.30.1950.10">
    <property type="entry name" value="wza like domain"/>
    <property type="match status" value="1"/>
</dbReference>
<dbReference type="EMBL" id="MDZA01000222">
    <property type="protein sequence ID" value="OGX89876.1"/>
    <property type="molecule type" value="Genomic_DNA"/>
</dbReference>
<feature type="domain" description="Polysaccharide export protein N-terminal" evidence="3">
    <location>
        <begin position="60"/>
        <end position="170"/>
    </location>
</feature>
<keyword evidence="5" id="KW-1185">Reference proteome</keyword>
<dbReference type="PANTHER" id="PTHR33619:SF3">
    <property type="entry name" value="POLYSACCHARIDE EXPORT PROTEIN GFCE-RELATED"/>
    <property type="match status" value="1"/>
</dbReference>
<evidence type="ECO:0000256" key="2">
    <source>
        <dbReference type="SAM" id="Phobius"/>
    </source>
</evidence>
<dbReference type="Proteomes" id="UP000177506">
    <property type="component" value="Unassembled WGS sequence"/>
</dbReference>
<comment type="caution">
    <text evidence="4">The sequence shown here is derived from an EMBL/GenBank/DDBJ whole genome shotgun (WGS) entry which is preliminary data.</text>
</comment>
<dbReference type="AlphaFoldDB" id="A0A1G1TG81"/>
<name>A0A1G1TG81_9BACT</name>
<keyword evidence="2" id="KW-0812">Transmembrane</keyword>
<gene>
    <name evidence="4" type="ORF">BEN49_00835</name>
</gene>
<dbReference type="RefSeq" id="WP_070744177.1">
    <property type="nucleotide sequence ID" value="NZ_MDZA01000222.1"/>
</dbReference>
<organism evidence="4 5">
    <name type="scientific">Hymenobacter coccineus</name>
    <dbReference type="NCBI Taxonomy" id="1908235"/>
    <lineage>
        <taxon>Bacteria</taxon>
        <taxon>Pseudomonadati</taxon>
        <taxon>Bacteroidota</taxon>
        <taxon>Cytophagia</taxon>
        <taxon>Cytophagales</taxon>
        <taxon>Hymenobacteraceae</taxon>
        <taxon>Hymenobacter</taxon>
    </lineage>
</organism>
<accession>A0A1G1TG81</accession>
<dbReference type="InterPro" id="IPR049712">
    <property type="entry name" value="Poly_export"/>
</dbReference>
<dbReference type="PANTHER" id="PTHR33619">
    <property type="entry name" value="POLYSACCHARIDE EXPORT PROTEIN GFCE-RELATED"/>
    <property type="match status" value="1"/>
</dbReference>
<evidence type="ECO:0000313" key="4">
    <source>
        <dbReference type="EMBL" id="OGX89876.1"/>
    </source>
</evidence>
<keyword evidence="1" id="KW-0732">Signal</keyword>
<reference evidence="4 5" key="1">
    <citation type="submission" date="2016-08" db="EMBL/GenBank/DDBJ databases">
        <title>Hymenobacter coccineus sp. nov., Hymenobacter lapidarius sp. nov. and Hymenobacter glacialis sp. nov., isolated from Antarctic soil.</title>
        <authorList>
            <person name="Sedlacek I."/>
            <person name="Kralova S."/>
            <person name="Kyrova K."/>
            <person name="Maslanova I."/>
            <person name="Stankova E."/>
            <person name="Vrbovska V."/>
            <person name="Nemec M."/>
            <person name="Bartak M."/>
            <person name="Svec P."/>
            <person name="Busse H.-J."/>
            <person name="Pantucek R."/>
        </authorList>
    </citation>
    <scope>NUCLEOTIDE SEQUENCE [LARGE SCALE GENOMIC DNA]</scope>
    <source>
        <strain evidence="4 5">CCM 8649</strain>
    </source>
</reference>
<dbReference type="Pfam" id="PF02563">
    <property type="entry name" value="Poly_export"/>
    <property type="match status" value="1"/>
</dbReference>
<sequence length="303" mass="32652">MSPSISGRFGQLFLGCLLTALLFSSCASTRYYNQRTMFRLTDERGRAIDTAKLRVAVNRTARNYLIQPNDYLEVRVNTNKGERILDPNGELQFGGTGGAPITGMTGANGGSSGGGQQGSGTSFLVQADGTVRLPLVNRVRVSGLSLLQADSVLQISYGKYYVEPFVMTRVTNNRIILLGSQGGRVIPLTNDNMNLLEVLALAGGVDGGGGGGSSLYRYGGRADNIRIIRGNLKYPQIEQIDLTTISGMRRANLQVEPNDVIYIDPIRRPLLENLTDSAPIIGFAASITSLVITITYLVINNSK</sequence>
<proteinExistence type="predicted"/>